<dbReference type="OrthoDB" id="7822067at2"/>
<feature type="domain" description="Tip attachment protein J" evidence="2">
    <location>
        <begin position="319"/>
        <end position="463"/>
    </location>
</feature>
<sequence length="734" mass="79944">MIFSAIGAAVAGIGGLLSSTMLAGGIGSLLLKAAVGIGLNLAAQALAGKPEGPSFTIQGQLQSGGDVPRAFPLGYTATAGSLVYANTWGSEKKTPNAYLTQVIALSDLPINSLVGLWVNGEKVTIDWSDTSYGSRGYPVKEYWTGPGGNHMWVKFYDGTQTVADSFLVNTVSSAERPYQSTRVGYGVSYIVVTTQINEELFTGFPQFKFEVYGLKLYDVTKDSTAGGSGAHRWSDPATWGGDGDHLPAVQLYNLWRGLSYGGKWLYGLQGVTTARLPAAHWRAQIQKCRAVIKSGGANVATYRSGAEIAVSAPLGDASEALLTSCQGRMSEAGGVYKVFVGAPGLPVASIDDGVVISTEEQSFTPFFGLADSINGIAGKHPNPAEAWNVKVAPPIYRADLEAKDGNRRLMADVSFDFVPYADQVQRLMKSALEEAQRARRHTFVLPPEYWILEAGDVVSWTSVRNGYVNKLFRVDGVIDRANLDVMIDVTEIDPADYDWDDDTDYRVPVDGPVGIIRPTPQPIIDWYAEGAVIDGGDGKRRAGIRLEWDGDQVDVEAVQFEVRRRADLVRVYTGRTDNVEAGAILISQNLFSLTDYGVRGRYIPRSDRSTLWSDWLPVTTPDQPYTDIDVIVANLSKEIRDLVERNNRQMDEVRERIEFLAANTGSANIEDIVERQSFVKEFGRTKALIVKESGERVSENAALAYDIVLLDTRIEDAEGLIAGQASVISEMRTE</sequence>
<comment type="caution">
    <text evidence="3">The sequence shown here is derived from an EMBL/GenBank/DDBJ whole genome shotgun (WGS) entry which is preliminary data.</text>
</comment>
<evidence type="ECO:0000259" key="2">
    <source>
        <dbReference type="Pfam" id="PF13550"/>
    </source>
</evidence>
<evidence type="ECO:0000313" key="3">
    <source>
        <dbReference type="EMBL" id="PWJ75297.1"/>
    </source>
</evidence>
<feature type="coiled-coil region" evidence="1">
    <location>
        <begin position="632"/>
        <end position="663"/>
    </location>
</feature>
<evidence type="ECO:0000313" key="4">
    <source>
        <dbReference type="Proteomes" id="UP000245396"/>
    </source>
</evidence>
<name>A0A316BPX0_PSESE</name>
<dbReference type="Proteomes" id="UP000245396">
    <property type="component" value="Unassembled WGS sequence"/>
</dbReference>
<feature type="non-terminal residue" evidence="3">
    <location>
        <position position="734"/>
    </location>
</feature>
<reference evidence="3 4" key="1">
    <citation type="submission" date="2018-05" db="EMBL/GenBank/DDBJ databases">
        <title>Genomic Encyclopedia of Type Strains, Phase IV (KMG-IV): sequencing the most valuable type-strain genomes for metagenomic binning, comparative biology and taxonomic classification.</title>
        <authorList>
            <person name="Goeker M."/>
        </authorList>
    </citation>
    <scope>NUCLEOTIDE SEQUENCE [LARGE SCALE GENOMIC DNA]</scope>
    <source>
        <strain evidence="3 4">DSM 6986</strain>
    </source>
</reference>
<dbReference type="EMBL" id="QGGG01000021">
    <property type="protein sequence ID" value="PWJ75297.1"/>
    <property type="molecule type" value="Genomic_DNA"/>
</dbReference>
<keyword evidence="4" id="KW-1185">Reference proteome</keyword>
<accession>A0A316BPX0</accession>
<dbReference type="Pfam" id="PF13550">
    <property type="entry name" value="Phage-tail_3"/>
    <property type="match status" value="1"/>
</dbReference>
<organism evidence="3 4">
    <name type="scientific">Pseudaminobacter salicylatoxidans</name>
    <dbReference type="NCBI Taxonomy" id="93369"/>
    <lineage>
        <taxon>Bacteria</taxon>
        <taxon>Pseudomonadati</taxon>
        <taxon>Pseudomonadota</taxon>
        <taxon>Alphaproteobacteria</taxon>
        <taxon>Hyphomicrobiales</taxon>
        <taxon>Phyllobacteriaceae</taxon>
        <taxon>Pseudaminobacter</taxon>
    </lineage>
</organism>
<protein>
    <submittedName>
        <fullName evidence="3">Putative tail protein</fullName>
    </submittedName>
</protein>
<dbReference type="RefSeq" id="WP_109614638.1">
    <property type="nucleotide sequence ID" value="NZ_QGGG01000021.1"/>
</dbReference>
<gene>
    <name evidence="3" type="ORF">C7441_12180</name>
</gene>
<dbReference type="AlphaFoldDB" id="A0A316BPX0"/>
<keyword evidence="1" id="KW-0175">Coiled coil</keyword>
<evidence type="ECO:0000256" key="1">
    <source>
        <dbReference type="SAM" id="Coils"/>
    </source>
</evidence>
<dbReference type="InterPro" id="IPR032876">
    <property type="entry name" value="J_dom"/>
</dbReference>
<proteinExistence type="predicted"/>